<dbReference type="InterPro" id="IPR036909">
    <property type="entry name" value="Cyt_c-like_dom_sf"/>
</dbReference>
<organism evidence="1">
    <name type="scientific">marine metagenome</name>
    <dbReference type="NCBI Taxonomy" id="408172"/>
    <lineage>
        <taxon>unclassified sequences</taxon>
        <taxon>metagenomes</taxon>
        <taxon>ecological metagenomes</taxon>
    </lineage>
</organism>
<dbReference type="EMBL" id="UINC01051457">
    <property type="protein sequence ID" value="SVB65640.1"/>
    <property type="molecule type" value="Genomic_DNA"/>
</dbReference>
<gene>
    <name evidence="1" type="ORF">METZ01_LOCUS218494</name>
</gene>
<feature type="non-terminal residue" evidence="1">
    <location>
        <position position="133"/>
    </location>
</feature>
<dbReference type="SUPFAM" id="SSF46626">
    <property type="entry name" value="Cytochrome c"/>
    <property type="match status" value="1"/>
</dbReference>
<dbReference type="AlphaFoldDB" id="A0A382FRL1"/>
<reference evidence="1" key="1">
    <citation type="submission" date="2018-05" db="EMBL/GenBank/DDBJ databases">
        <authorList>
            <person name="Lanie J.A."/>
            <person name="Ng W.-L."/>
            <person name="Kazmierczak K.M."/>
            <person name="Andrzejewski T.M."/>
            <person name="Davidsen T.M."/>
            <person name="Wayne K.J."/>
            <person name="Tettelin H."/>
            <person name="Glass J.I."/>
            <person name="Rusch D."/>
            <person name="Podicherti R."/>
            <person name="Tsui H.-C.T."/>
            <person name="Winkler M.E."/>
        </authorList>
    </citation>
    <scope>NUCLEOTIDE SEQUENCE</scope>
</reference>
<protein>
    <recommendedName>
        <fullName evidence="2">Cytochrome c domain-containing protein</fullName>
    </recommendedName>
</protein>
<dbReference type="GO" id="GO:0020037">
    <property type="term" value="F:heme binding"/>
    <property type="evidence" value="ECO:0007669"/>
    <property type="project" value="InterPro"/>
</dbReference>
<accession>A0A382FRL1</accession>
<name>A0A382FRL1_9ZZZZ</name>
<evidence type="ECO:0000313" key="1">
    <source>
        <dbReference type="EMBL" id="SVB65640.1"/>
    </source>
</evidence>
<sequence length="133" mass="14549">MIDRTSHPGAARGFTRAAFSLLLLGCLSPGWAAAQNVTYADDVAPIVWDRCVTCHRDGGSAPMSLLGYEDARSRALLIKRKVMSREMPPWHMDRSMGIQEFKNDQSLTDEEIATIVQWVDAGAPSGDLTTLSP</sequence>
<evidence type="ECO:0008006" key="2">
    <source>
        <dbReference type="Google" id="ProtNLM"/>
    </source>
</evidence>
<proteinExistence type="predicted"/>
<dbReference type="GO" id="GO:0009055">
    <property type="term" value="F:electron transfer activity"/>
    <property type="evidence" value="ECO:0007669"/>
    <property type="project" value="InterPro"/>
</dbReference>